<feature type="transmembrane region" description="Helical" evidence="1">
    <location>
        <begin position="31"/>
        <end position="52"/>
    </location>
</feature>
<feature type="transmembrane region" description="Helical" evidence="1">
    <location>
        <begin position="64"/>
        <end position="83"/>
    </location>
</feature>
<keyword evidence="1" id="KW-1133">Transmembrane helix</keyword>
<name>A0A348B1M7_9CREN</name>
<keyword evidence="4" id="KW-1185">Reference proteome</keyword>
<gene>
    <name evidence="3" type="ORF">GCM10007116_22400</name>
    <name evidence="2" type="ORF">HS1genome_0468</name>
</gene>
<evidence type="ECO:0000313" key="3">
    <source>
        <dbReference type="EMBL" id="GGU05548.1"/>
    </source>
</evidence>
<evidence type="ECO:0000256" key="1">
    <source>
        <dbReference type="SAM" id="Phobius"/>
    </source>
</evidence>
<dbReference type="Proteomes" id="UP000276741">
    <property type="component" value="Chromosome"/>
</dbReference>
<dbReference type="AlphaFoldDB" id="A0A348B1M7"/>
<reference evidence="4" key="2">
    <citation type="submission" date="2018-04" db="EMBL/GenBank/DDBJ databases">
        <title>Complete genome sequence of Sulfodiicoccus acidiphilus strain HS-1.</title>
        <authorList>
            <person name="Sakai H.D."/>
            <person name="Kurosawa N."/>
        </authorList>
    </citation>
    <scope>NUCLEOTIDE SEQUENCE [LARGE SCALE GENOMIC DNA]</scope>
    <source>
        <strain evidence="4">HS-1</strain>
    </source>
</reference>
<sequence>MCRRRKVLAALSLASAVSVGAGGGLLWFYKLVPEILTIFTALAVLLVLFAALEIRAGKEWAIHLGASLATVAMITSSLSRAHFRALLQFGRAPVITVLDVLMVAGFYVFPAAYLIMWGYLTAKIMKEMKNERTNSHHP</sequence>
<reference evidence="3" key="1">
    <citation type="journal article" date="2014" name="Int. J. Syst. Evol. Microbiol.">
        <title>Complete genome sequence of Corynebacterium casei LMG S-19264T (=DSM 44701T), isolated from a smear-ripened cheese.</title>
        <authorList>
            <consortium name="US DOE Joint Genome Institute (JGI-PGF)"/>
            <person name="Walter F."/>
            <person name="Albersmeier A."/>
            <person name="Kalinowski J."/>
            <person name="Ruckert C."/>
        </authorList>
    </citation>
    <scope>NUCLEOTIDE SEQUENCE</scope>
    <source>
        <strain evidence="3">JCM 31740</strain>
    </source>
</reference>
<keyword evidence="1" id="KW-0812">Transmembrane</keyword>
<dbReference type="KEGG" id="sacd:HS1genome_0468"/>
<evidence type="ECO:0000313" key="2">
    <source>
        <dbReference type="EMBL" id="BBD72079.1"/>
    </source>
</evidence>
<evidence type="ECO:0000313" key="4">
    <source>
        <dbReference type="Proteomes" id="UP000276741"/>
    </source>
</evidence>
<dbReference type="Proteomes" id="UP000616143">
    <property type="component" value="Unassembled WGS sequence"/>
</dbReference>
<dbReference type="OrthoDB" id="34775at2157"/>
<proteinExistence type="predicted"/>
<dbReference type="RefSeq" id="WP_126449377.1">
    <property type="nucleotide sequence ID" value="NZ_AP018553.1"/>
</dbReference>
<dbReference type="EMBL" id="BMQS01000036">
    <property type="protein sequence ID" value="GGU05548.1"/>
    <property type="molecule type" value="Genomic_DNA"/>
</dbReference>
<feature type="transmembrane region" description="Helical" evidence="1">
    <location>
        <begin position="95"/>
        <end position="120"/>
    </location>
</feature>
<dbReference type="EMBL" id="AP018553">
    <property type="protein sequence ID" value="BBD72079.1"/>
    <property type="molecule type" value="Genomic_DNA"/>
</dbReference>
<protein>
    <submittedName>
        <fullName evidence="2">Uncharacterized protein</fullName>
    </submittedName>
</protein>
<reference evidence="2" key="3">
    <citation type="journal article" date="2019" name="BMC Res. Notes">
        <title>Complete genome sequence of the Sulfodiicoccus acidiphilus strain HS-1T, the first crenarchaeon that lacks polB3, isolated from an acidic hot spring in Ohwaku-dani, Hakone, Japan.</title>
        <authorList>
            <person name="Sakai H.D."/>
            <person name="Kurosawa N."/>
        </authorList>
    </citation>
    <scope>NUCLEOTIDE SEQUENCE</scope>
    <source>
        <strain evidence="2">HS-1</strain>
    </source>
</reference>
<dbReference type="GeneID" id="38665974"/>
<organism evidence="2 4">
    <name type="scientific">Sulfodiicoccus acidiphilus</name>
    <dbReference type="NCBI Taxonomy" id="1670455"/>
    <lineage>
        <taxon>Archaea</taxon>
        <taxon>Thermoproteota</taxon>
        <taxon>Thermoprotei</taxon>
        <taxon>Sulfolobales</taxon>
        <taxon>Sulfolobaceae</taxon>
        <taxon>Sulfodiicoccus</taxon>
    </lineage>
</organism>
<reference evidence="3" key="4">
    <citation type="submission" date="2020-09" db="EMBL/GenBank/DDBJ databases">
        <authorList>
            <person name="Sun Q."/>
            <person name="Ohkuma M."/>
        </authorList>
    </citation>
    <scope>NUCLEOTIDE SEQUENCE</scope>
    <source>
        <strain evidence="3">JCM 31740</strain>
    </source>
</reference>
<keyword evidence="1" id="KW-0472">Membrane</keyword>
<accession>A0A348B1M7</accession>